<evidence type="ECO:0000313" key="1">
    <source>
        <dbReference type="EMBL" id="CAK0862087.1"/>
    </source>
</evidence>
<dbReference type="SUPFAM" id="SSF49899">
    <property type="entry name" value="Concanavalin A-like lectins/glucanases"/>
    <property type="match status" value="1"/>
</dbReference>
<name>A0ABN9UQ42_9DINO</name>
<evidence type="ECO:0000313" key="2">
    <source>
        <dbReference type="Proteomes" id="UP001189429"/>
    </source>
</evidence>
<accession>A0ABN9UQ42</accession>
<dbReference type="InterPro" id="IPR013320">
    <property type="entry name" value="ConA-like_dom_sf"/>
</dbReference>
<dbReference type="EMBL" id="CAUYUJ010016125">
    <property type="protein sequence ID" value="CAK0862087.1"/>
    <property type="molecule type" value="Genomic_DNA"/>
</dbReference>
<comment type="caution">
    <text evidence="1">The sequence shown here is derived from an EMBL/GenBank/DDBJ whole genome shotgun (WGS) entry which is preliminary data.</text>
</comment>
<proteinExistence type="predicted"/>
<reference evidence="1" key="1">
    <citation type="submission" date="2023-10" db="EMBL/GenBank/DDBJ databases">
        <authorList>
            <person name="Chen Y."/>
            <person name="Shah S."/>
            <person name="Dougan E. K."/>
            <person name="Thang M."/>
            <person name="Chan C."/>
        </authorList>
    </citation>
    <scope>NUCLEOTIDE SEQUENCE [LARGE SCALE GENOMIC DNA]</scope>
</reference>
<feature type="non-terminal residue" evidence="1">
    <location>
        <position position="73"/>
    </location>
</feature>
<dbReference type="Proteomes" id="UP001189429">
    <property type="component" value="Unassembled WGS sequence"/>
</dbReference>
<organism evidence="1 2">
    <name type="scientific">Prorocentrum cordatum</name>
    <dbReference type="NCBI Taxonomy" id="2364126"/>
    <lineage>
        <taxon>Eukaryota</taxon>
        <taxon>Sar</taxon>
        <taxon>Alveolata</taxon>
        <taxon>Dinophyceae</taxon>
        <taxon>Prorocentrales</taxon>
        <taxon>Prorocentraceae</taxon>
        <taxon>Prorocentrum</taxon>
    </lineage>
</organism>
<dbReference type="Gene3D" id="2.60.120.920">
    <property type="match status" value="1"/>
</dbReference>
<dbReference type="InterPro" id="IPR043136">
    <property type="entry name" value="B30.2/SPRY_sf"/>
</dbReference>
<keyword evidence="2" id="KW-1185">Reference proteome</keyword>
<gene>
    <name evidence="1" type="ORF">PCOR1329_LOCUS50593</name>
</gene>
<sequence>MRLLIVFNAESVVNSGKWAFCCWNESGGNLRIGWSAASATLALGTDAWSWGYGGTATKSHNGAFEKYGQTYGK</sequence>
<protein>
    <submittedName>
        <fullName evidence="1">Uncharacterized protein</fullName>
    </submittedName>
</protein>